<comment type="caution">
    <text evidence="2">The sequence shown here is derived from an EMBL/GenBank/DDBJ whole genome shotgun (WGS) entry which is preliminary data.</text>
</comment>
<feature type="domain" description="TIR" evidence="1">
    <location>
        <begin position="9"/>
        <end position="142"/>
    </location>
</feature>
<dbReference type="InterPro" id="IPR000157">
    <property type="entry name" value="TIR_dom"/>
</dbReference>
<dbReference type="Pfam" id="PF13676">
    <property type="entry name" value="TIR_2"/>
    <property type="match status" value="1"/>
</dbReference>
<evidence type="ECO:0000313" key="3">
    <source>
        <dbReference type="Proteomes" id="UP000604117"/>
    </source>
</evidence>
<organism evidence="2 3">
    <name type="scientific">Asanoa siamensis</name>
    <dbReference type="NCBI Taxonomy" id="926357"/>
    <lineage>
        <taxon>Bacteria</taxon>
        <taxon>Bacillati</taxon>
        <taxon>Actinomycetota</taxon>
        <taxon>Actinomycetes</taxon>
        <taxon>Micromonosporales</taxon>
        <taxon>Micromonosporaceae</taxon>
        <taxon>Asanoa</taxon>
    </lineage>
</organism>
<dbReference type="SUPFAM" id="SSF52200">
    <property type="entry name" value="Toll/Interleukin receptor TIR domain"/>
    <property type="match status" value="1"/>
</dbReference>
<reference evidence="2 3" key="1">
    <citation type="submission" date="2021-01" db="EMBL/GenBank/DDBJ databases">
        <title>Whole genome shotgun sequence of Asanoa siamensis NBRC 107932.</title>
        <authorList>
            <person name="Komaki H."/>
            <person name="Tamura T."/>
        </authorList>
    </citation>
    <scope>NUCLEOTIDE SEQUENCE [LARGE SCALE GENOMIC DNA]</scope>
    <source>
        <strain evidence="2 3">NBRC 107932</strain>
    </source>
</reference>
<dbReference type="EMBL" id="BONE01000120">
    <property type="protein sequence ID" value="GIF78125.1"/>
    <property type="molecule type" value="Genomic_DNA"/>
</dbReference>
<sequence>MVMADESPRYDVALSFAGENRLYVDAVAAHLRNASVRVFYDDYEKTALWGKDLYSHLDYVYRKASRYCVLFISKAYAQKVWTNHERRSAQARALEENGEYVLPARFDDTEVEGLRPTIGYLDLKDISPDVLAARIVEKLGPRPVRAGFPHAVDRLWDLRGIPHSDSGERERVQRIAYSFYDALGRMTADERRAVGGVFAFGCDAELPAGVHISLDLLHRVTALSKAELVDLLGAVRTLNVRVKVRDLGVEHEVGELVPDDKDLFLSFWSAGSDDSTEIAHDAVMCSADHFCADHGLEVIASLDFHRLSSAAPPYGP</sequence>
<keyword evidence="3" id="KW-1185">Reference proteome</keyword>
<gene>
    <name evidence="2" type="ORF">Asi02nite_76430</name>
</gene>
<dbReference type="SMART" id="SM00255">
    <property type="entry name" value="TIR"/>
    <property type="match status" value="1"/>
</dbReference>
<evidence type="ECO:0000313" key="2">
    <source>
        <dbReference type="EMBL" id="GIF78125.1"/>
    </source>
</evidence>
<name>A0ABQ4D3L0_9ACTN</name>
<evidence type="ECO:0000259" key="1">
    <source>
        <dbReference type="SMART" id="SM00255"/>
    </source>
</evidence>
<dbReference type="Gene3D" id="3.40.50.10140">
    <property type="entry name" value="Toll/interleukin-1 receptor homology (TIR) domain"/>
    <property type="match status" value="1"/>
</dbReference>
<dbReference type="InterPro" id="IPR035897">
    <property type="entry name" value="Toll_tir_struct_dom_sf"/>
</dbReference>
<dbReference type="Proteomes" id="UP000604117">
    <property type="component" value="Unassembled WGS sequence"/>
</dbReference>
<protein>
    <recommendedName>
        <fullName evidence="1">TIR domain-containing protein</fullName>
    </recommendedName>
</protein>
<proteinExistence type="predicted"/>
<accession>A0ABQ4D3L0</accession>